<comment type="caution">
    <text evidence="9">The sequence shown here is derived from an EMBL/GenBank/DDBJ whole genome shotgun (WGS) entry which is preliminary data.</text>
</comment>
<keyword evidence="6" id="KW-0539">Nucleus</keyword>
<reference evidence="9 10" key="1">
    <citation type="journal article" date="2024" name="Plant Biotechnol. J.">
        <title>Dendrobium thyrsiflorum genome and its molecular insights into genes involved in important horticultural traits.</title>
        <authorList>
            <person name="Chen B."/>
            <person name="Wang J.Y."/>
            <person name="Zheng P.J."/>
            <person name="Li K.L."/>
            <person name="Liang Y.M."/>
            <person name="Chen X.F."/>
            <person name="Zhang C."/>
            <person name="Zhao X."/>
            <person name="He X."/>
            <person name="Zhang G.Q."/>
            <person name="Liu Z.J."/>
            <person name="Xu Q."/>
        </authorList>
    </citation>
    <scope>NUCLEOTIDE SEQUENCE [LARGE SCALE GENOMIC DNA]</scope>
    <source>
        <strain evidence="9">GZMU011</strain>
    </source>
</reference>
<keyword evidence="5" id="KW-0508">mRNA splicing</keyword>
<dbReference type="AlphaFoldDB" id="A0ABD0TXD9"/>
<keyword evidence="3" id="KW-0507">mRNA processing</keyword>
<dbReference type="EMBL" id="JANQDX010000019">
    <property type="protein sequence ID" value="KAL0904376.1"/>
    <property type="molecule type" value="Genomic_DNA"/>
</dbReference>
<feature type="compositionally biased region" description="Basic and acidic residues" evidence="7">
    <location>
        <begin position="406"/>
        <end position="420"/>
    </location>
</feature>
<keyword evidence="4" id="KW-0747">Spliceosome</keyword>
<evidence type="ECO:0000256" key="8">
    <source>
        <dbReference type="SAM" id="Phobius"/>
    </source>
</evidence>
<evidence type="ECO:0000313" key="9">
    <source>
        <dbReference type="EMBL" id="KAL0904376.1"/>
    </source>
</evidence>
<evidence type="ECO:0000256" key="1">
    <source>
        <dbReference type="ARBA" id="ARBA00004123"/>
    </source>
</evidence>
<comment type="similarity">
    <text evidence="2">Belongs to the SYF2 family.</text>
</comment>
<comment type="subcellular location">
    <subcellularLocation>
        <location evidence="1">Nucleus</location>
    </subcellularLocation>
</comment>
<name>A0ABD0TXD9_DENTH</name>
<evidence type="ECO:0000256" key="2">
    <source>
        <dbReference type="ARBA" id="ARBA00010028"/>
    </source>
</evidence>
<evidence type="ECO:0000256" key="5">
    <source>
        <dbReference type="ARBA" id="ARBA00023187"/>
    </source>
</evidence>
<evidence type="ECO:0000256" key="7">
    <source>
        <dbReference type="SAM" id="MobiDB-lite"/>
    </source>
</evidence>
<keyword evidence="8" id="KW-1133">Transmembrane helix</keyword>
<evidence type="ECO:0000256" key="6">
    <source>
        <dbReference type="ARBA" id="ARBA00023242"/>
    </source>
</evidence>
<dbReference type="Proteomes" id="UP001552299">
    <property type="component" value="Unassembled WGS sequence"/>
</dbReference>
<dbReference type="GO" id="GO:0008380">
    <property type="term" value="P:RNA splicing"/>
    <property type="evidence" value="ECO:0007669"/>
    <property type="project" value="UniProtKB-KW"/>
</dbReference>
<dbReference type="GO" id="GO:0006397">
    <property type="term" value="P:mRNA processing"/>
    <property type="evidence" value="ECO:0007669"/>
    <property type="project" value="UniProtKB-KW"/>
</dbReference>
<sequence>MVLDLSPTCLEIEEERESKVEKMSKKKGIDFNCPSTSNPHHVCADFCLEKMSEKLQDVGKEPEVLEYPVQNKEMMKIQRKGATPTSLKAVKSFNSCAGNFFSTNPRAERTKRIWVITERSDVHPDCKNAANPYHKCAKYCFKNIPNGDQPGQVLKLNNLEGEKIFSCSGRISLQSQCMYASNLQDECTDFCIKNGPDSNTREGAMTIAKEDKEVVPKPQREMNSNCENVSNPYVEYCFKNAPEKDQLVLAATKSKEENKIDLYRERLVNPECQFTSNPYHTCAEYCFQKAPEKERRGHVMTIRSIKKILSIREKTNVHPQCKFASNPYHECDADCFQNELAQNKARGVIMKPNKETKAVFPGENGVNPKCQFASNPYHVCAEYCFQNFPEGYPDKNQPVKSIPVTTKEKNRNSPSEKRDHPIMEKSTANLEFVEASKPIYNNVESSVAIIFPDQILKNSEDSNLVEESNPDSDYTDFSEGITMEVVAKDLMRVERRAFDTKNGQRNDNLKCNDSSNLAKVKSNSLQSSLPTSVLFFLGFLFALFKWTQVIHSVVMSSERKSSGRLMHKRPVNSK</sequence>
<dbReference type="PANTHER" id="PTHR13264:SF5">
    <property type="entry name" value="PRE-MRNA-SPLICING FACTOR SYF2"/>
    <property type="match status" value="1"/>
</dbReference>
<keyword evidence="8" id="KW-0812">Transmembrane</keyword>
<feature type="transmembrane region" description="Helical" evidence="8">
    <location>
        <begin position="533"/>
        <end position="554"/>
    </location>
</feature>
<feature type="region of interest" description="Disordered" evidence="7">
    <location>
        <begin position="395"/>
        <end position="420"/>
    </location>
</feature>
<dbReference type="PANTHER" id="PTHR13264">
    <property type="entry name" value="GCIP-INTERACTING PROTEIN P29"/>
    <property type="match status" value="1"/>
</dbReference>
<protein>
    <submittedName>
        <fullName evidence="9">Uncharacterized protein</fullName>
    </submittedName>
</protein>
<evidence type="ECO:0000313" key="10">
    <source>
        <dbReference type="Proteomes" id="UP001552299"/>
    </source>
</evidence>
<dbReference type="InterPro" id="IPR013260">
    <property type="entry name" value="mRNA_splic_SYF2"/>
</dbReference>
<keyword evidence="10" id="KW-1185">Reference proteome</keyword>
<proteinExistence type="inferred from homology"/>
<evidence type="ECO:0000256" key="3">
    <source>
        <dbReference type="ARBA" id="ARBA00022664"/>
    </source>
</evidence>
<accession>A0ABD0TXD9</accession>
<dbReference type="GO" id="GO:0005681">
    <property type="term" value="C:spliceosomal complex"/>
    <property type="evidence" value="ECO:0007669"/>
    <property type="project" value="UniProtKB-KW"/>
</dbReference>
<gene>
    <name evidence="9" type="ORF">M5K25_026472</name>
</gene>
<keyword evidence="8" id="KW-0472">Membrane</keyword>
<evidence type="ECO:0000256" key="4">
    <source>
        <dbReference type="ARBA" id="ARBA00022728"/>
    </source>
</evidence>
<organism evidence="9 10">
    <name type="scientific">Dendrobium thyrsiflorum</name>
    <name type="common">Pinecone-like raceme dendrobium</name>
    <name type="synonym">Orchid</name>
    <dbReference type="NCBI Taxonomy" id="117978"/>
    <lineage>
        <taxon>Eukaryota</taxon>
        <taxon>Viridiplantae</taxon>
        <taxon>Streptophyta</taxon>
        <taxon>Embryophyta</taxon>
        <taxon>Tracheophyta</taxon>
        <taxon>Spermatophyta</taxon>
        <taxon>Magnoliopsida</taxon>
        <taxon>Liliopsida</taxon>
        <taxon>Asparagales</taxon>
        <taxon>Orchidaceae</taxon>
        <taxon>Epidendroideae</taxon>
        <taxon>Malaxideae</taxon>
        <taxon>Dendrobiinae</taxon>
        <taxon>Dendrobium</taxon>
    </lineage>
</organism>